<dbReference type="PANTHER" id="PTHR16866">
    <property type="entry name" value="GASTRIN-RELEASING PEPTIDE"/>
    <property type="match status" value="1"/>
</dbReference>
<keyword evidence="8" id="KW-1133">Transmembrane helix</keyword>
<dbReference type="Proteomes" id="UP000694724">
    <property type="component" value="Unplaced"/>
</dbReference>
<organism evidence="9 10">
    <name type="scientific">Sus scrofa</name>
    <name type="common">Pig</name>
    <dbReference type="NCBI Taxonomy" id="9823"/>
    <lineage>
        <taxon>Eukaryota</taxon>
        <taxon>Metazoa</taxon>
        <taxon>Chordata</taxon>
        <taxon>Craniata</taxon>
        <taxon>Vertebrata</taxon>
        <taxon>Euteleostomi</taxon>
        <taxon>Mammalia</taxon>
        <taxon>Eutheria</taxon>
        <taxon>Laurasiatheria</taxon>
        <taxon>Artiodactyla</taxon>
        <taxon>Suina</taxon>
        <taxon>Suidae</taxon>
        <taxon>Sus</taxon>
    </lineage>
</organism>
<dbReference type="Pfam" id="PF02044">
    <property type="entry name" value="Bombesin"/>
    <property type="match status" value="1"/>
</dbReference>
<dbReference type="GO" id="GO:0043005">
    <property type="term" value="C:neuron projection"/>
    <property type="evidence" value="ECO:0007669"/>
    <property type="project" value="UniProtKB-SubCell"/>
</dbReference>
<dbReference type="Ensembl" id="ENSSSCT00035070991.1">
    <property type="protein sequence ID" value="ENSSSCP00035028830.1"/>
    <property type="gene ID" value="ENSSSCG00035053201.1"/>
</dbReference>
<dbReference type="PANTHER" id="PTHR16866:SF3">
    <property type="entry name" value="NEUROMEDIN-B"/>
    <property type="match status" value="1"/>
</dbReference>
<feature type="compositionally biased region" description="Pro residues" evidence="7">
    <location>
        <begin position="189"/>
        <end position="201"/>
    </location>
</feature>
<comment type="similarity">
    <text evidence="3">Belongs to the bombesin/neuromedin-B/ranatensin family.</text>
</comment>
<dbReference type="GO" id="GO:0005576">
    <property type="term" value="C:extracellular region"/>
    <property type="evidence" value="ECO:0007669"/>
    <property type="project" value="UniProtKB-SubCell"/>
</dbReference>
<keyword evidence="4" id="KW-0964">Secreted</keyword>
<keyword evidence="5" id="KW-0027">Amidation</keyword>
<keyword evidence="8" id="KW-0812">Transmembrane</keyword>
<sequence length="221" mass="22885">MGAAVRTGGRWRGPRPAPLPKGFGEGGEGAASGAPGAGSFGAGSASRSAGLKGGKARTKDWSCGQVHLSRGCGRGPAMTLRARGARLLGGLLFFTLLAAGAAPLSWDLPEPRSRAGKIRVHPRGNLWATGHFMGKKSLEPPNPSLLGTTHHISLRDQRLQLSHDLLRILLQKKALGLSLSGPASHTPVSQPPHPHPTPRAPRPTSGPGEAQPLISSIGLRV</sequence>
<evidence type="ECO:0000256" key="7">
    <source>
        <dbReference type="SAM" id="MobiDB-lite"/>
    </source>
</evidence>
<reference evidence="9" key="1">
    <citation type="submission" date="2025-05" db="UniProtKB">
        <authorList>
            <consortium name="Ensembl"/>
        </authorList>
    </citation>
    <scope>IDENTIFICATION</scope>
</reference>
<feature type="region of interest" description="Disordered" evidence="7">
    <location>
        <begin position="180"/>
        <end position="221"/>
    </location>
</feature>
<protein>
    <submittedName>
        <fullName evidence="9">Neuromedin B</fullName>
    </submittedName>
</protein>
<evidence type="ECO:0000256" key="2">
    <source>
        <dbReference type="ARBA" id="ARBA00004613"/>
    </source>
</evidence>
<evidence type="ECO:0000256" key="3">
    <source>
        <dbReference type="ARBA" id="ARBA00010012"/>
    </source>
</evidence>
<accession>A0A8D1AFE2</accession>
<feature type="transmembrane region" description="Helical" evidence="8">
    <location>
        <begin position="87"/>
        <end position="106"/>
    </location>
</feature>
<dbReference type="InterPro" id="IPR000874">
    <property type="entry name" value="Bombesin"/>
</dbReference>
<comment type="subcellular location">
    <subcellularLocation>
        <location evidence="1">Cell projection</location>
        <location evidence="1">Neuron projection</location>
    </subcellularLocation>
    <subcellularLocation>
        <location evidence="2">Secreted</location>
    </subcellularLocation>
</comment>
<keyword evidence="8" id="KW-0472">Membrane</keyword>
<dbReference type="Proteomes" id="UP000694720">
    <property type="component" value="Unplaced"/>
</dbReference>
<feature type="region of interest" description="Disordered" evidence="7">
    <location>
        <begin position="1"/>
        <end position="57"/>
    </location>
</feature>
<evidence type="ECO:0000256" key="8">
    <source>
        <dbReference type="SAM" id="Phobius"/>
    </source>
</evidence>
<dbReference type="GO" id="GO:0007218">
    <property type="term" value="P:neuropeptide signaling pathway"/>
    <property type="evidence" value="ECO:0007669"/>
    <property type="project" value="InterPro"/>
</dbReference>
<dbReference type="Ensembl" id="ENSSSCT00055032160.1">
    <property type="protein sequence ID" value="ENSSSCP00055025610.1"/>
    <property type="gene ID" value="ENSSSCG00055016295.1"/>
</dbReference>
<evidence type="ECO:0000256" key="1">
    <source>
        <dbReference type="ARBA" id="ARBA00004487"/>
    </source>
</evidence>
<keyword evidence="6" id="KW-0966">Cell projection</keyword>
<evidence type="ECO:0000256" key="4">
    <source>
        <dbReference type="ARBA" id="ARBA00022525"/>
    </source>
</evidence>
<evidence type="ECO:0000256" key="6">
    <source>
        <dbReference type="ARBA" id="ARBA00023273"/>
    </source>
</evidence>
<dbReference type="AlphaFoldDB" id="A0A8D1AFE2"/>
<proteinExistence type="inferred from homology"/>
<evidence type="ECO:0000313" key="10">
    <source>
        <dbReference type="Proteomes" id="UP000694720"/>
    </source>
</evidence>
<evidence type="ECO:0000313" key="9">
    <source>
        <dbReference type="Ensembl" id="ENSSSCP00035028830.1"/>
    </source>
</evidence>
<evidence type="ECO:0000256" key="5">
    <source>
        <dbReference type="ARBA" id="ARBA00022815"/>
    </source>
</evidence>
<feature type="compositionally biased region" description="Gly residues" evidence="7">
    <location>
        <begin position="23"/>
        <end position="41"/>
    </location>
</feature>
<name>A0A8D1AFE2_PIG</name>
<dbReference type="PROSITE" id="PS00257">
    <property type="entry name" value="BOMBESIN"/>
    <property type="match status" value="1"/>
</dbReference>